<protein>
    <submittedName>
        <fullName evidence="1">Lasso peptide biosynthesis PqqD family chaperone</fullName>
    </submittedName>
</protein>
<proteinExistence type="predicted"/>
<dbReference type="Proteomes" id="UP001318301">
    <property type="component" value="Unassembled WGS sequence"/>
</dbReference>
<keyword evidence="2" id="KW-1185">Reference proteome</keyword>
<evidence type="ECO:0000313" key="1">
    <source>
        <dbReference type="EMBL" id="NGZ44656.1"/>
    </source>
</evidence>
<dbReference type="EMBL" id="SEWW01000005">
    <property type="protein sequence ID" value="NGZ44656.1"/>
    <property type="molecule type" value="Genomic_DNA"/>
</dbReference>
<dbReference type="Gene3D" id="1.10.10.1150">
    <property type="entry name" value="Coenzyme PQQ synthesis protein D (PqqD)"/>
    <property type="match status" value="1"/>
</dbReference>
<gene>
    <name evidence="1" type="ORF">EWU23_09215</name>
</gene>
<accession>A0ABX0EX56</accession>
<name>A0ABX0EX56_9BACT</name>
<dbReference type="InterPro" id="IPR041881">
    <property type="entry name" value="PqqD_sf"/>
</dbReference>
<evidence type="ECO:0000313" key="2">
    <source>
        <dbReference type="Proteomes" id="UP001318301"/>
    </source>
</evidence>
<dbReference type="RefSeq" id="WP_166231325.1">
    <property type="nucleotide sequence ID" value="NZ_CBCSIJ010000007.1"/>
</dbReference>
<organism evidence="1 2">
    <name type="scientific">Aquirufa beregesia</name>
    <dbReference type="NCBI Taxonomy" id="2516556"/>
    <lineage>
        <taxon>Bacteria</taxon>
        <taxon>Pseudomonadati</taxon>
        <taxon>Bacteroidota</taxon>
        <taxon>Cytophagia</taxon>
        <taxon>Cytophagales</taxon>
        <taxon>Flectobacillaceae</taxon>
        <taxon>Aquirufa</taxon>
    </lineage>
</organism>
<dbReference type="InterPro" id="IPR008792">
    <property type="entry name" value="PQQD"/>
</dbReference>
<reference evidence="1 2" key="1">
    <citation type="submission" date="2019-02" db="EMBL/GenBank/DDBJ databases">
        <title>Genome of a new Bacteroidetes strain.</title>
        <authorList>
            <person name="Pitt A."/>
        </authorList>
    </citation>
    <scope>NUCLEOTIDE SEQUENCE [LARGE SCALE GENOMIC DNA]</scope>
    <source>
        <strain evidence="1 2">50C-KIRBA</strain>
    </source>
</reference>
<dbReference type="Pfam" id="PF05402">
    <property type="entry name" value="PqqD"/>
    <property type="match status" value="1"/>
</dbReference>
<comment type="caution">
    <text evidence="1">The sequence shown here is derived from an EMBL/GenBank/DDBJ whole genome shotgun (WGS) entry which is preliminary data.</text>
</comment>
<sequence length="98" mass="11332">MQSPIYLTLESVISRNSSHIVSNVLHDEIVIMDLKNGNYLNLNRIGSSIWNLIEKPISVHDLIQMLLAKYQVEAHECHTHVFEFLNTLEQHDLLVIQL</sequence>
<dbReference type="NCBIfam" id="NF033536">
    <property type="entry name" value="lasso_PqqD_Bac"/>
    <property type="match status" value="1"/>
</dbReference>